<keyword evidence="7" id="KW-0430">Lectin</keyword>
<dbReference type="Ensembl" id="ENSLBET00000003833.1">
    <property type="protein sequence ID" value="ENSLBEP00000003641.1"/>
    <property type="gene ID" value="ENSLBEG00000002812.1"/>
</dbReference>
<dbReference type="AlphaFoldDB" id="A0A3Q3EC47"/>
<sequence length="184" mass="20227">LCLSVCPDRMPLKMYGLLLTNYLNILETLANVAPNGQATQSSLYANNVHAVNVINRDMTGLCSHTANQSSPWWKLDLLAVHRVRAVTIFNRPNCCPERLIGAEILIGNSPSTEVAQNPRCGTISSVEGTLTHTFHCGDMEGRYVVVILPGQKRILSLCEVEVYASLAGMLLPLFVHNIKKDLII</sequence>
<keyword evidence="8" id="KW-0106">Calcium</keyword>
<comment type="similarity">
    <text evidence="3">Belongs to the fucolectin family.</text>
</comment>
<evidence type="ECO:0000256" key="5">
    <source>
        <dbReference type="ARBA" id="ARBA00022525"/>
    </source>
</evidence>
<keyword evidence="5" id="KW-0964">Secreted</keyword>
<evidence type="ECO:0000256" key="4">
    <source>
        <dbReference type="ARBA" id="ARBA00011233"/>
    </source>
</evidence>
<evidence type="ECO:0000259" key="10">
    <source>
        <dbReference type="SMART" id="SM00607"/>
    </source>
</evidence>
<protein>
    <recommendedName>
        <fullName evidence="10">Fucolectin tachylectin-4 pentraxin-1 domain-containing protein</fullName>
    </recommendedName>
</protein>
<dbReference type="Pfam" id="PF22633">
    <property type="entry name" value="F5_F8_type_C_2"/>
    <property type="match status" value="1"/>
</dbReference>
<dbReference type="PANTHER" id="PTHR45713:SF8">
    <property type="entry name" value="SI:CH211-215K15.4"/>
    <property type="match status" value="1"/>
</dbReference>
<keyword evidence="12" id="KW-1185">Reference proteome</keyword>
<proteinExistence type="inferred from homology"/>
<comment type="function">
    <text evidence="1">Acts as a defensive agent. Recognizes blood group fucosylated oligosaccharides including A, B, H and Lewis B-type antigens. Does not recognize Lewis A antigen and has low affinity for monovalent haptens.</text>
</comment>
<evidence type="ECO:0000256" key="1">
    <source>
        <dbReference type="ARBA" id="ARBA00002219"/>
    </source>
</evidence>
<keyword evidence="6" id="KW-0479">Metal-binding</keyword>
<dbReference type="PANTHER" id="PTHR45713">
    <property type="entry name" value="FTP DOMAIN-CONTAINING PROTEIN"/>
    <property type="match status" value="1"/>
</dbReference>
<dbReference type="STRING" id="56723.ENSLBEP00000003641"/>
<evidence type="ECO:0000256" key="9">
    <source>
        <dbReference type="ARBA" id="ARBA00023157"/>
    </source>
</evidence>
<dbReference type="GeneTree" id="ENSGT01060000248575"/>
<evidence type="ECO:0000256" key="2">
    <source>
        <dbReference type="ARBA" id="ARBA00004613"/>
    </source>
</evidence>
<dbReference type="SMART" id="SM00607">
    <property type="entry name" value="FTP"/>
    <property type="match status" value="1"/>
</dbReference>
<evidence type="ECO:0000256" key="7">
    <source>
        <dbReference type="ARBA" id="ARBA00022734"/>
    </source>
</evidence>
<dbReference type="InParanoid" id="A0A3Q3EC47"/>
<evidence type="ECO:0000256" key="3">
    <source>
        <dbReference type="ARBA" id="ARBA00010147"/>
    </source>
</evidence>
<dbReference type="GO" id="GO:0046872">
    <property type="term" value="F:metal ion binding"/>
    <property type="evidence" value="ECO:0007669"/>
    <property type="project" value="UniProtKB-KW"/>
</dbReference>
<reference evidence="11" key="2">
    <citation type="submission" date="2025-09" db="UniProtKB">
        <authorList>
            <consortium name="Ensembl"/>
        </authorList>
    </citation>
    <scope>IDENTIFICATION</scope>
</reference>
<dbReference type="GO" id="GO:0042806">
    <property type="term" value="F:fucose binding"/>
    <property type="evidence" value="ECO:0007669"/>
    <property type="project" value="UniProtKB-ARBA"/>
</dbReference>
<name>A0A3Q3EC47_9LABR</name>
<dbReference type="InterPro" id="IPR051941">
    <property type="entry name" value="BG_Antigen-Binding_Lectin"/>
</dbReference>
<dbReference type="Gene3D" id="2.60.120.260">
    <property type="entry name" value="Galactose-binding domain-like"/>
    <property type="match status" value="1"/>
</dbReference>
<dbReference type="InterPro" id="IPR006585">
    <property type="entry name" value="FTP1"/>
</dbReference>
<accession>A0A3Q3EC47</accession>
<comment type="subcellular location">
    <subcellularLocation>
        <location evidence="2">Secreted</location>
    </subcellularLocation>
</comment>
<dbReference type="SUPFAM" id="SSF49785">
    <property type="entry name" value="Galactose-binding domain-like"/>
    <property type="match status" value="1"/>
</dbReference>
<organism evidence="11 12">
    <name type="scientific">Labrus bergylta</name>
    <name type="common">ballan wrasse</name>
    <dbReference type="NCBI Taxonomy" id="56723"/>
    <lineage>
        <taxon>Eukaryota</taxon>
        <taxon>Metazoa</taxon>
        <taxon>Chordata</taxon>
        <taxon>Craniata</taxon>
        <taxon>Vertebrata</taxon>
        <taxon>Euteleostomi</taxon>
        <taxon>Actinopterygii</taxon>
        <taxon>Neopterygii</taxon>
        <taxon>Teleostei</taxon>
        <taxon>Neoteleostei</taxon>
        <taxon>Acanthomorphata</taxon>
        <taxon>Eupercaria</taxon>
        <taxon>Labriformes</taxon>
        <taxon>Labridae</taxon>
        <taxon>Labrus</taxon>
    </lineage>
</organism>
<keyword evidence="9" id="KW-1015">Disulfide bond</keyword>
<comment type="subunit">
    <text evidence="4">Homotrimer.</text>
</comment>
<dbReference type="GO" id="GO:0001868">
    <property type="term" value="P:regulation of complement activation, lectin pathway"/>
    <property type="evidence" value="ECO:0007669"/>
    <property type="project" value="UniProtKB-ARBA"/>
</dbReference>
<dbReference type="InterPro" id="IPR008979">
    <property type="entry name" value="Galactose-bd-like_sf"/>
</dbReference>
<feature type="domain" description="Fucolectin tachylectin-4 pentraxin-1" evidence="10">
    <location>
        <begin position="29"/>
        <end position="167"/>
    </location>
</feature>
<reference evidence="11" key="1">
    <citation type="submission" date="2025-08" db="UniProtKB">
        <authorList>
            <consortium name="Ensembl"/>
        </authorList>
    </citation>
    <scope>IDENTIFICATION</scope>
</reference>
<evidence type="ECO:0000313" key="11">
    <source>
        <dbReference type="Ensembl" id="ENSLBEP00000003641.1"/>
    </source>
</evidence>
<dbReference type="GO" id="GO:0010185">
    <property type="term" value="P:regulation of cellular defense response"/>
    <property type="evidence" value="ECO:0007669"/>
    <property type="project" value="UniProtKB-ARBA"/>
</dbReference>
<evidence type="ECO:0000256" key="6">
    <source>
        <dbReference type="ARBA" id="ARBA00022723"/>
    </source>
</evidence>
<evidence type="ECO:0000256" key="8">
    <source>
        <dbReference type="ARBA" id="ARBA00022837"/>
    </source>
</evidence>
<dbReference type="Proteomes" id="UP000261660">
    <property type="component" value="Unplaced"/>
</dbReference>
<evidence type="ECO:0000313" key="12">
    <source>
        <dbReference type="Proteomes" id="UP000261660"/>
    </source>
</evidence>
<dbReference type="GO" id="GO:0005576">
    <property type="term" value="C:extracellular region"/>
    <property type="evidence" value="ECO:0007669"/>
    <property type="project" value="UniProtKB-SubCell"/>
</dbReference>